<organism evidence="2 3">
    <name type="scientific">Nicrophorus vespilloides</name>
    <name type="common">Boreal carrion beetle</name>
    <dbReference type="NCBI Taxonomy" id="110193"/>
    <lineage>
        <taxon>Eukaryota</taxon>
        <taxon>Metazoa</taxon>
        <taxon>Ecdysozoa</taxon>
        <taxon>Arthropoda</taxon>
        <taxon>Hexapoda</taxon>
        <taxon>Insecta</taxon>
        <taxon>Pterygota</taxon>
        <taxon>Neoptera</taxon>
        <taxon>Endopterygota</taxon>
        <taxon>Coleoptera</taxon>
        <taxon>Polyphaga</taxon>
        <taxon>Staphyliniformia</taxon>
        <taxon>Silphidae</taxon>
        <taxon>Nicrophorinae</taxon>
        <taxon>Nicrophorus</taxon>
    </lineage>
</organism>
<dbReference type="Proteomes" id="UP000695000">
    <property type="component" value="Unplaced"/>
</dbReference>
<keyword evidence="2" id="KW-1185">Reference proteome</keyword>
<evidence type="ECO:0000313" key="3">
    <source>
        <dbReference type="RefSeq" id="XP_017771263.1"/>
    </source>
</evidence>
<feature type="region of interest" description="Disordered" evidence="1">
    <location>
        <begin position="75"/>
        <end position="108"/>
    </location>
</feature>
<protein>
    <submittedName>
        <fullName evidence="3">Uncharacterized protein LOC108558759</fullName>
    </submittedName>
</protein>
<proteinExistence type="predicted"/>
<dbReference type="GeneID" id="108558759"/>
<name>A0ABM1M9L3_NICVS</name>
<gene>
    <name evidence="3" type="primary">LOC108558759</name>
</gene>
<reference evidence="3" key="1">
    <citation type="submission" date="2025-08" db="UniProtKB">
        <authorList>
            <consortium name="RefSeq"/>
        </authorList>
    </citation>
    <scope>IDENTIFICATION</scope>
    <source>
        <tissue evidence="3">Whole Larva</tissue>
    </source>
</reference>
<evidence type="ECO:0000256" key="1">
    <source>
        <dbReference type="SAM" id="MobiDB-lite"/>
    </source>
</evidence>
<feature type="compositionally biased region" description="Basic and acidic residues" evidence="1">
    <location>
        <begin position="99"/>
        <end position="108"/>
    </location>
</feature>
<evidence type="ECO:0000313" key="2">
    <source>
        <dbReference type="Proteomes" id="UP000695000"/>
    </source>
</evidence>
<accession>A0ABM1M9L3</accession>
<sequence>MMRRHPVTVRTPRYVRRPIAAVYKRPSALCLPLACQPDPASYRRYKHTVYTHQPQQQPQLQQLEAQKIVRRHSLPTSVSTTTAPHPPSQSPPFTAKAAKKSESKKSIDMTKSRLDAILERYEKIFGKNNNNNANDGSGRTEDANAADQQLLKHLKPRLPPSLKEKSIRRSSESVQSITRQQIPEIMKTAETFEVEEISSDVLDELLSELTENGLNDVINDDDKRRVRQHQSQHQTTKGRRIGSVTSMVRNKISQTELMPEKDAPKSFNYQEIKESISKCYTSESEDGGSRRTTTAAAIKPIALKEMGDAKNRRNAAAMMMMANEDVLELHRTKSYVVNLIDTALSSHFGTNISEKNPNKNMDPRNAVEMLKKQSSGRMDKDLCLEIAQALTDSFAAPGNSTSASTTTSAATAVAAAVSSSSASAVENKGSQCSCKSQLDEPTFVKQLKQMRWGHLKHIQREVRRLEELERFLDSCSVAPLEKYHG</sequence>
<dbReference type="RefSeq" id="XP_017771263.1">
    <property type="nucleotide sequence ID" value="XM_017915774.1"/>
</dbReference>